<proteinExistence type="predicted"/>
<feature type="transmembrane region" description="Helical" evidence="4">
    <location>
        <begin position="45"/>
        <end position="68"/>
    </location>
</feature>
<reference evidence="6 7" key="1">
    <citation type="submission" date="2013-03" db="EMBL/GenBank/DDBJ databases">
        <title>Salinisphaera dokdonensis CL-ES53 Genome Sequencing.</title>
        <authorList>
            <person name="Li C."/>
            <person name="Lai Q."/>
            <person name="Shao Z."/>
        </authorList>
    </citation>
    <scope>NUCLEOTIDE SEQUENCE [LARGE SCALE GENOMIC DNA]</scope>
    <source>
        <strain evidence="6 7">CL-ES53</strain>
    </source>
</reference>
<keyword evidence="3 4" id="KW-0472">Membrane</keyword>
<feature type="transmembrane region" description="Helical" evidence="4">
    <location>
        <begin position="12"/>
        <end position="33"/>
    </location>
</feature>
<feature type="domain" description="Major facilitator superfamily (MFS) profile" evidence="5">
    <location>
        <begin position="11"/>
        <end position="393"/>
    </location>
</feature>
<evidence type="ECO:0000313" key="6">
    <source>
        <dbReference type="EMBL" id="MES1928200.1"/>
    </source>
</evidence>
<organism evidence="6 7">
    <name type="scientific">Salinisphaera dokdonensis CL-ES53</name>
    <dbReference type="NCBI Taxonomy" id="1304272"/>
    <lineage>
        <taxon>Bacteria</taxon>
        <taxon>Pseudomonadati</taxon>
        <taxon>Pseudomonadota</taxon>
        <taxon>Gammaproteobacteria</taxon>
        <taxon>Salinisphaerales</taxon>
        <taxon>Salinisphaeraceae</taxon>
        <taxon>Salinisphaera</taxon>
    </lineage>
</organism>
<accession>A0ABV2AY19</accession>
<keyword evidence="7" id="KW-1185">Reference proteome</keyword>
<evidence type="ECO:0000256" key="2">
    <source>
        <dbReference type="ARBA" id="ARBA00022989"/>
    </source>
</evidence>
<evidence type="ECO:0000256" key="1">
    <source>
        <dbReference type="ARBA" id="ARBA00022692"/>
    </source>
</evidence>
<dbReference type="Pfam" id="PF07690">
    <property type="entry name" value="MFS_1"/>
    <property type="match status" value="1"/>
</dbReference>
<feature type="transmembrane region" description="Helical" evidence="4">
    <location>
        <begin position="306"/>
        <end position="324"/>
    </location>
</feature>
<sequence>MNAETTELTPNTPLVWLMALACGLSVGGLYYAQPLLDLLSRTLDVSSTAAASIVTVTQLGYAAGLVLLVPLGDFFNRRRLVPLLCLGSTLSLAAAAFAPGFGGFIVASILIGVTATAAQILVPMAAHLAAPNARGAVVGRVMSGLLIGILLARAFSGLIADIAGWRAVFGFAAVVMLGQAAVLHRVLPNTASTAGALRYGQVLRSVGALLVEEPQLRQRIVYGSLGFAAFTIMWTTLPFLLAPAPYHYSETTIGLFSLLGAAGALGASLAGNLHDRGHGRIATAGFMLIALTSFALMGLLPHQLTALVVGILLMDLGVQGVQILNQSTIYTLRPEARSRITTAYMGCFFLGGAAGSLIAGVAFEVAGWRGTMAVAGLLEAVALGFWCLEPRQVIAREGTG</sequence>
<evidence type="ECO:0000256" key="4">
    <source>
        <dbReference type="SAM" id="Phobius"/>
    </source>
</evidence>
<dbReference type="Gene3D" id="1.20.1250.20">
    <property type="entry name" value="MFS general substrate transporter like domains"/>
    <property type="match status" value="1"/>
</dbReference>
<dbReference type="CDD" id="cd17324">
    <property type="entry name" value="MFS_NepI_like"/>
    <property type="match status" value="1"/>
</dbReference>
<feature type="transmembrane region" description="Helical" evidence="4">
    <location>
        <begin position="281"/>
        <end position="300"/>
    </location>
</feature>
<feature type="transmembrane region" description="Helical" evidence="4">
    <location>
        <begin position="137"/>
        <end position="156"/>
    </location>
</feature>
<evidence type="ECO:0000313" key="7">
    <source>
        <dbReference type="Proteomes" id="UP001460888"/>
    </source>
</evidence>
<feature type="transmembrane region" description="Helical" evidence="4">
    <location>
        <begin position="253"/>
        <end position="274"/>
    </location>
</feature>
<name>A0ABV2AY19_9GAMM</name>
<dbReference type="InterPro" id="IPR036259">
    <property type="entry name" value="MFS_trans_sf"/>
</dbReference>
<dbReference type="Proteomes" id="UP001460888">
    <property type="component" value="Unassembled WGS sequence"/>
</dbReference>
<comment type="caution">
    <text evidence="6">The sequence shown here is derived from an EMBL/GenBank/DDBJ whole genome shotgun (WGS) entry which is preliminary data.</text>
</comment>
<feature type="transmembrane region" description="Helical" evidence="4">
    <location>
        <begin position="104"/>
        <end position="125"/>
    </location>
</feature>
<evidence type="ECO:0000259" key="5">
    <source>
        <dbReference type="PROSITE" id="PS50850"/>
    </source>
</evidence>
<feature type="transmembrane region" description="Helical" evidence="4">
    <location>
        <begin position="369"/>
        <end position="388"/>
    </location>
</feature>
<dbReference type="PANTHER" id="PTHR42910">
    <property type="entry name" value="TRANSPORTER SCO4007-RELATED"/>
    <property type="match status" value="1"/>
</dbReference>
<dbReference type="SUPFAM" id="SSF103473">
    <property type="entry name" value="MFS general substrate transporter"/>
    <property type="match status" value="1"/>
</dbReference>
<protein>
    <submittedName>
        <fullName evidence="6">Permease of the major facilitator superfamily protein</fullName>
    </submittedName>
</protein>
<gene>
    <name evidence="6" type="ORF">SADO_03055</name>
</gene>
<dbReference type="RefSeq" id="WP_353109127.1">
    <property type="nucleotide sequence ID" value="NZ_APND01000001.1"/>
</dbReference>
<keyword evidence="2 4" id="KW-1133">Transmembrane helix</keyword>
<feature type="transmembrane region" description="Helical" evidence="4">
    <location>
        <begin position="80"/>
        <end position="98"/>
    </location>
</feature>
<dbReference type="InterPro" id="IPR011701">
    <property type="entry name" value="MFS"/>
</dbReference>
<dbReference type="PROSITE" id="PS50850">
    <property type="entry name" value="MFS"/>
    <property type="match status" value="1"/>
</dbReference>
<feature type="transmembrane region" description="Helical" evidence="4">
    <location>
        <begin position="162"/>
        <end position="183"/>
    </location>
</feature>
<feature type="transmembrane region" description="Helical" evidence="4">
    <location>
        <begin position="344"/>
        <end position="363"/>
    </location>
</feature>
<dbReference type="PANTHER" id="PTHR42910:SF1">
    <property type="entry name" value="MAJOR FACILITATOR SUPERFAMILY (MFS) PROFILE DOMAIN-CONTAINING PROTEIN"/>
    <property type="match status" value="1"/>
</dbReference>
<keyword evidence="1 4" id="KW-0812">Transmembrane</keyword>
<dbReference type="EMBL" id="APND01000001">
    <property type="protein sequence ID" value="MES1928200.1"/>
    <property type="molecule type" value="Genomic_DNA"/>
</dbReference>
<dbReference type="InterPro" id="IPR020846">
    <property type="entry name" value="MFS_dom"/>
</dbReference>
<evidence type="ECO:0000256" key="3">
    <source>
        <dbReference type="ARBA" id="ARBA00023136"/>
    </source>
</evidence>
<feature type="transmembrane region" description="Helical" evidence="4">
    <location>
        <begin position="220"/>
        <end position="241"/>
    </location>
</feature>